<dbReference type="InterPro" id="IPR036986">
    <property type="entry name" value="S4_RNA-bd_sf"/>
</dbReference>
<keyword evidence="4 6" id="KW-0413">Isomerase</keyword>
<gene>
    <name evidence="9" type="ORF">HNQ69_000545</name>
</gene>
<evidence type="ECO:0000256" key="3">
    <source>
        <dbReference type="ARBA" id="ARBA00022884"/>
    </source>
</evidence>
<comment type="similarity">
    <text evidence="2 6">Belongs to the pseudouridine synthase RsuA family.</text>
</comment>
<dbReference type="AlphaFoldDB" id="A0A840NPG2"/>
<dbReference type="CDD" id="cd00165">
    <property type="entry name" value="S4"/>
    <property type="match status" value="1"/>
</dbReference>
<sequence>MNENSESERIAKRLARAGVASRRDAEMMIFAGRIVVNGKVVTTPAFNVTRSDVIKVDGKPLSPIERTRLWLYHKPVGFVTTNRDPEGRSTVFENLPKGMPRVLSVGRLDINTEGLLLLTNDGGLARVLELPLTGWVRKYRVRAYGRVKQSTLDSLKNGIAVNGIFYGSIEASIEREQGANVWLSVALREGKNREIKNVLGALGLSVNRLIRISYGPFQLSDLEEGAVREIKGRMLREQLGERLIMQANANFDAPILKPFSNSAVVAEKRSSKDSSVTNDSWVFSSGGGTQRKQRDGSAKHTQSRLDTKSDEKFMCKGQGKDGEAERFLPRYRRSNVWMAPGARPQSACKKSSYNEKSPHERKSNLAGQRSFHRSKEKLSDVQLRKEKGAPFDQKGGKKPFSKAHVFGKKECFFKKEEKVMKGNNDARSFESKRRVKSFDGAMKKSKAYRGDAKAAKKFGGPRANRRR</sequence>
<dbReference type="GO" id="GO:0000455">
    <property type="term" value="P:enzyme-directed rRNA pseudouridine synthesis"/>
    <property type="evidence" value="ECO:0007669"/>
    <property type="project" value="UniProtKB-ARBA"/>
</dbReference>
<dbReference type="Proteomes" id="UP000561417">
    <property type="component" value="Unassembled WGS sequence"/>
</dbReference>
<dbReference type="InterPro" id="IPR042092">
    <property type="entry name" value="PsdUridine_s_RsuA/RluB/E/F_cat"/>
</dbReference>
<organism evidence="9 10">
    <name type="scientific">Bartonella callosciuri</name>
    <dbReference type="NCBI Taxonomy" id="686223"/>
    <lineage>
        <taxon>Bacteria</taxon>
        <taxon>Pseudomonadati</taxon>
        <taxon>Pseudomonadota</taxon>
        <taxon>Alphaproteobacteria</taxon>
        <taxon>Hyphomicrobiales</taxon>
        <taxon>Bartonellaceae</taxon>
        <taxon>Bartonella</taxon>
    </lineage>
</organism>
<evidence type="ECO:0000259" key="8">
    <source>
        <dbReference type="SMART" id="SM00363"/>
    </source>
</evidence>
<dbReference type="InterPro" id="IPR000748">
    <property type="entry name" value="PsdUridine_synth_RsuA/RluB/E/F"/>
</dbReference>
<dbReference type="EMBL" id="JACHIM010000002">
    <property type="protein sequence ID" value="MBB5073424.1"/>
    <property type="molecule type" value="Genomic_DNA"/>
</dbReference>
<evidence type="ECO:0000256" key="1">
    <source>
        <dbReference type="ARBA" id="ARBA00000073"/>
    </source>
</evidence>
<dbReference type="Gene3D" id="3.30.70.1560">
    <property type="entry name" value="Alpha-L RNA-binding motif"/>
    <property type="match status" value="1"/>
</dbReference>
<dbReference type="FunFam" id="3.10.290.10:FF:000003">
    <property type="entry name" value="Pseudouridine synthase"/>
    <property type="match status" value="1"/>
</dbReference>
<dbReference type="SUPFAM" id="SSF55120">
    <property type="entry name" value="Pseudouridine synthase"/>
    <property type="match status" value="1"/>
</dbReference>
<dbReference type="InterPro" id="IPR018496">
    <property type="entry name" value="PsdUridine_synth_RsuA/RluB_CS"/>
</dbReference>
<dbReference type="Pfam" id="PF01479">
    <property type="entry name" value="S4"/>
    <property type="match status" value="1"/>
</dbReference>
<dbReference type="Gene3D" id="3.10.290.10">
    <property type="entry name" value="RNA-binding S4 domain"/>
    <property type="match status" value="1"/>
</dbReference>
<dbReference type="Pfam" id="PF00849">
    <property type="entry name" value="PseudoU_synth_2"/>
    <property type="match status" value="1"/>
</dbReference>
<dbReference type="PANTHER" id="PTHR47683:SF3">
    <property type="entry name" value="RIBOSOMAL LARGE SUBUNIT PSEUDOURIDINE SYNTHASE B"/>
    <property type="match status" value="1"/>
</dbReference>
<dbReference type="PROSITE" id="PS01149">
    <property type="entry name" value="PSI_RSU"/>
    <property type="match status" value="1"/>
</dbReference>
<evidence type="ECO:0000256" key="5">
    <source>
        <dbReference type="PROSITE-ProRule" id="PRU00182"/>
    </source>
</evidence>
<evidence type="ECO:0000256" key="7">
    <source>
        <dbReference type="SAM" id="MobiDB-lite"/>
    </source>
</evidence>
<feature type="compositionally biased region" description="Basic and acidic residues" evidence="7">
    <location>
        <begin position="376"/>
        <end position="389"/>
    </location>
</feature>
<dbReference type="SMART" id="SM00363">
    <property type="entry name" value="S4"/>
    <property type="match status" value="1"/>
</dbReference>
<dbReference type="RefSeq" id="WP_183228512.1">
    <property type="nucleotide sequence ID" value="NZ_JACHIM010000002.1"/>
</dbReference>
<evidence type="ECO:0000313" key="10">
    <source>
        <dbReference type="Proteomes" id="UP000561417"/>
    </source>
</evidence>
<feature type="domain" description="RNA-binding S4" evidence="8">
    <location>
        <begin position="8"/>
        <end position="69"/>
    </location>
</feature>
<dbReference type="InterPro" id="IPR050343">
    <property type="entry name" value="RsuA_PseudoU_synthase"/>
</dbReference>
<comment type="catalytic activity">
    <reaction evidence="1">
        <text>a uridine in RNA = a pseudouridine in RNA</text>
        <dbReference type="Rhea" id="RHEA:48348"/>
        <dbReference type="Rhea" id="RHEA-COMP:12068"/>
        <dbReference type="Rhea" id="RHEA-COMP:12069"/>
        <dbReference type="ChEBI" id="CHEBI:65314"/>
        <dbReference type="ChEBI" id="CHEBI:65315"/>
    </reaction>
</comment>
<proteinExistence type="inferred from homology"/>
<name>A0A840NPG2_9HYPH</name>
<dbReference type="NCBIfam" id="TIGR00093">
    <property type="entry name" value="pseudouridine synthase"/>
    <property type="match status" value="1"/>
</dbReference>
<dbReference type="PROSITE" id="PS50889">
    <property type="entry name" value="S4"/>
    <property type="match status" value="1"/>
</dbReference>
<dbReference type="SUPFAM" id="SSF55174">
    <property type="entry name" value="Alpha-L RNA-binding motif"/>
    <property type="match status" value="1"/>
</dbReference>
<evidence type="ECO:0000256" key="6">
    <source>
        <dbReference type="RuleBase" id="RU003887"/>
    </source>
</evidence>
<dbReference type="Gene3D" id="3.30.70.580">
    <property type="entry name" value="Pseudouridine synthase I, catalytic domain, N-terminal subdomain"/>
    <property type="match status" value="1"/>
</dbReference>
<evidence type="ECO:0000313" key="9">
    <source>
        <dbReference type="EMBL" id="MBB5073424.1"/>
    </source>
</evidence>
<feature type="compositionally biased region" description="Basic and acidic residues" evidence="7">
    <location>
        <begin position="352"/>
        <end position="363"/>
    </location>
</feature>
<comment type="caution">
    <text evidence="9">The sequence shown here is derived from an EMBL/GenBank/DDBJ whole genome shotgun (WGS) entry which is preliminary data.</text>
</comment>
<dbReference type="InterPro" id="IPR002942">
    <property type="entry name" value="S4_RNA-bd"/>
</dbReference>
<accession>A0A840NPG2</accession>
<feature type="region of interest" description="Disordered" evidence="7">
    <location>
        <begin position="275"/>
        <end position="400"/>
    </location>
</feature>
<dbReference type="GO" id="GO:0120159">
    <property type="term" value="F:rRNA pseudouridine synthase activity"/>
    <property type="evidence" value="ECO:0007669"/>
    <property type="project" value="UniProtKB-ARBA"/>
</dbReference>
<dbReference type="InterPro" id="IPR020103">
    <property type="entry name" value="PsdUridine_synth_cat_dom_sf"/>
</dbReference>
<keyword evidence="10" id="KW-1185">Reference proteome</keyword>
<dbReference type="PANTHER" id="PTHR47683">
    <property type="entry name" value="PSEUDOURIDINE SYNTHASE FAMILY PROTEIN-RELATED"/>
    <property type="match status" value="1"/>
</dbReference>
<dbReference type="GO" id="GO:0003723">
    <property type="term" value="F:RNA binding"/>
    <property type="evidence" value="ECO:0007669"/>
    <property type="project" value="UniProtKB-KW"/>
</dbReference>
<dbReference type="EC" id="5.4.99.-" evidence="6"/>
<evidence type="ECO:0000256" key="4">
    <source>
        <dbReference type="ARBA" id="ARBA00023235"/>
    </source>
</evidence>
<evidence type="ECO:0000256" key="2">
    <source>
        <dbReference type="ARBA" id="ARBA00008348"/>
    </source>
</evidence>
<keyword evidence="3 5" id="KW-0694">RNA-binding</keyword>
<dbReference type="InterPro" id="IPR006145">
    <property type="entry name" value="PsdUridine_synth_RsuA/RluA"/>
</dbReference>
<reference evidence="9 10" key="1">
    <citation type="submission" date="2020-08" db="EMBL/GenBank/DDBJ databases">
        <title>Genomic Encyclopedia of Type Strains, Phase IV (KMG-IV): sequencing the most valuable type-strain genomes for metagenomic binning, comparative biology and taxonomic classification.</title>
        <authorList>
            <person name="Goeker M."/>
        </authorList>
    </citation>
    <scope>NUCLEOTIDE SEQUENCE [LARGE SCALE GENOMIC DNA]</scope>
    <source>
        <strain evidence="9 10">DSM 28538</strain>
    </source>
</reference>
<protein>
    <recommendedName>
        <fullName evidence="6">Pseudouridine synthase</fullName>
        <ecNumber evidence="6">5.4.99.-</ecNumber>
    </recommendedName>
</protein>
<feature type="region of interest" description="Disordered" evidence="7">
    <location>
        <begin position="422"/>
        <end position="467"/>
    </location>
</feature>
<dbReference type="InterPro" id="IPR020094">
    <property type="entry name" value="TruA/RsuA/RluB/E/F_N"/>
</dbReference>
<feature type="compositionally biased region" description="Basic and acidic residues" evidence="7">
    <location>
        <begin position="292"/>
        <end position="328"/>
    </location>
</feature>